<evidence type="ECO:0000256" key="2">
    <source>
        <dbReference type="ARBA" id="ARBA00022729"/>
    </source>
</evidence>
<evidence type="ECO:0008006" key="9">
    <source>
        <dbReference type="Google" id="ProtNLM"/>
    </source>
</evidence>
<evidence type="ECO:0000259" key="6">
    <source>
        <dbReference type="Pfam" id="PF07655"/>
    </source>
</evidence>
<evidence type="ECO:0000256" key="1">
    <source>
        <dbReference type="ARBA" id="ARBA00004370"/>
    </source>
</evidence>
<dbReference type="InterPro" id="IPR011514">
    <property type="entry name" value="Secretin_N_2"/>
</dbReference>
<dbReference type="PANTHER" id="PTHR30332:SF24">
    <property type="entry name" value="SECRETIN GSPD-RELATED"/>
    <property type="match status" value="1"/>
</dbReference>
<sequence length="518" mass="56614">MKTLLLLFLAHTLFGATVCQNQLFSLSAYKQKQKSAIEVASILKELSATCKLSVVFNDDVSKKMLHKKLDYVNINNYTFEQFLDFLFNEANLFYTYEPTKNTLEVQYLKTKTFNIDYIYLSELSSESSKSITTGAAGNANATGNSGGAGGGAGGFGGGGFGGGGGAGGNNRGQNSGNSSSNDYTIIRSKSKFTFWDNLYSNILKLFHKKENVRIFINKDASLLTITTTKKNLEKVERYLNVLLKKMHKQVAIEAKIIELTYDDSSSTGIDWSKLDLSLSGSITNDPGTVETTLLNRPSYSLAYSFSTTKFLKYLKTYGDIKVLSNPKVVTMNNQPAVINVGEQLSYKFQTGSVTTTGGTAAGTNTFSVGSTFIGVTLYVIPEVSENNEIIMKINPVVSKLADNTSTTSTASSATREIPPDTKIKQMTSIVRIKNNEKIVIGGLVSITKGGTSVKVPLLGDIPLFGSLFNYKEKIKQKTEMFIIIQPHVVTTKAMPSLRDIDLKDPFFQSTFDKNVTNG</sequence>
<feature type="domain" description="Type II/III secretion system secretin-like" evidence="5">
    <location>
        <begin position="314"/>
        <end position="489"/>
    </location>
</feature>
<accession>A0A7M1AZM9</accession>
<gene>
    <name evidence="7" type="ORF">FJR45_02640</name>
</gene>
<dbReference type="PANTHER" id="PTHR30332">
    <property type="entry name" value="PROBABLE GENERAL SECRETION PATHWAY PROTEIN D"/>
    <property type="match status" value="1"/>
</dbReference>
<dbReference type="GO" id="GO:0009306">
    <property type="term" value="P:protein secretion"/>
    <property type="evidence" value="ECO:0007669"/>
    <property type="project" value="InterPro"/>
</dbReference>
<dbReference type="KEGG" id="ssei:FJR45_02640"/>
<keyword evidence="3" id="KW-0472">Membrane</keyword>
<organism evidence="7 8">
    <name type="scientific">Sulfurimonas sediminis</name>
    <dbReference type="NCBI Taxonomy" id="2590020"/>
    <lineage>
        <taxon>Bacteria</taxon>
        <taxon>Pseudomonadati</taxon>
        <taxon>Campylobacterota</taxon>
        <taxon>Epsilonproteobacteria</taxon>
        <taxon>Campylobacterales</taxon>
        <taxon>Sulfurimonadaceae</taxon>
        <taxon>Sulfurimonas</taxon>
    </lineage>
</organism>
<proteinExistence type="predicted"/>
<protein>
    <recommendedName>
        <fullName evidence="9">Pilus (MSHA type) biogenesis protein MshL</fullName>
    </recommendedName>
</protein>
<dbReference type="InterPro" id="IPR001775">
    <property type="entry name" value="GspD/PilQ"/>
</dbReference>
<keyword evidence="2 4" id="KW-0732">Signal</keyword>
<evidence type="ECO:0000313" key="8">
    <source>
        <dbReference type="Proteomes" id="UP000593719"/>
    </source>
</evidence>
<evidence type="ECO:0000256" key="3">
    <source>
        <dbReference type="ARBA" id="ARBA00023136"/>
    </source>
</evidence>
<dbReference type="Pfam" id="PF00263">
    <property type="entry name" value="Secretin"/>
    <property type="match status" value="1"/>
</dbReference>
<dbReference type="PRINTS" id="PR00811">
    <property type="entry name" value="BCTERIALGSPD"/>
</dbReference>
<name>A0A7M1AZM9_9BACT</name>
<feature type="signal peptide" evidence="4">
    <location>
        <begin position="1"/>
        <end position="15"/>
    </location>
</feature>
<feature type="domain" description="Secretin N-terminal" evidence="6">
    <location>
        <begin position="110"/>
        <end position="211"/>
    </location>
</feature>
<dbReference type="RefSeq" id="WP_193151224.1">
    <property type="nucleotide sequence ID" value="NZ_CP041235.1"/>
</dbReference>
<dbReference type="AlphaFoldDB" id="A0A7M1AZM9"/>
<dbReference type="Proteomes" id="UP000593719">
    <property type="component" value="Chromosome"/>
</dbReference>
<dbReference type="GO" id="GO:0009297">
    <property type="term" value="P:pilus assembly"/>
    <property type="evidence" value="ECO:0007669"/>
    <property type="project" value="InterPro"/>
</dbReference>
<dbReference type="GO" id="GO:0019867">
    <property type="term" value="C:outer membrane"/>
    <property type="evidence" value="ECO:0007669"/>
    <property type="project" value="InterPro"/>
</dbReference>
<dbReference type="GO" id="GO:0015627">
    <property type="term" value="C:type II protein secretion system complex"/>
    <property type="evidence" value="ECO:0007669"/>
    <property type="project" value="TreeGrafter"/>
</dbReference>
<comment type="subcellular location">
    <subcellularLocation>
        <location evidence="1">Membrane</location>
    </subcellularLocation>
</comment>
<dbReference type="InterPro" id="IPR050810">
    <property type="entry name" value="Bact_Secretion_Sys_Channel"/>
</dbReference>
<evidence type="ECO:0000256" key="4">
    <source>
        <dbReference type="SAM" id="SignalP"/>
    </source>
</evidence>
<feature type="chain" id="PRO_5032607024" description="Pilus (MSHA type) biogenesis protein MshL" evidence="4">
    <location>
        <begin position="16"/>
        <end position="518"/>
    </location>
</feature>
<dbReference type="EMBL" id="CP041235">
    <property type="protein sequence ID" value="QOP42904.1"/>
    <property type="molecule type" value="Genomic_DNA"/>
</dbReference>
<dbReference type="InterPro" id="IPR004846">
    <property type="entry name" value="T2SS/T3SS_dom"/>
</dbReference>
<evidence type="ECO:0000259" key="5">
    <source>
        <dbReference type="Pfam" id="PF00263"/>
    </source>
</evidence>
<reference evidence="7 8" key="1">
    <citation type="submission" date="2019-06" db="EMBL/GenBank/DDBJ databases">
        <title>Sulfurimonas gotlandica sp. nov., a chemoautotrophic and psychrotolerant epsilonproteobacterium isolated from a pelagic redoxcline, and an emended description of the genus Sulfurimonas.</title>
        <authorList>
            <person name="Wang S."/>
            <person name="Jiang L."/>
            <person name="Shao Z."/>
        </authorList>
    </citation>
    <scope>NUCLEOTIDE SEQUENCE [LARGE SCALE GENOMIC DNA]</scope>
    <source>
        <strain evidence="7 8">S2-6</strain>
    </source>
</reference>
<dbReference type="Pfam" id="PF07655">
    <property type="entry name" value="Secretin_N_2"/>
    <property type="match status" value="1"/>
</dbReference>
<evidence type="ECO:0000313" key="7">
    <source>
        <dbReference type="EMBL" id="QOP42904.1"/>
    </source>
</evidence>
<keyword evidence="8" id="KW-1185">Reference proteome</keyword>